<reference evidence="3 4" key="1">
    <citation type="submission" date="2019-02" db="EMBL/GenBank/DDBJ databases">
        <title>Draft Genome Sequence of the Prevotella sp. BCRC 81118, Isolated from Human Feces.</title>
        <authorList>
            <person name="Huang C.-H."/>
        </authorList>
    </citation>
    <scope>NUCLEOTIDE SEQUENCE [LARGE SCALE GENOMIC DNA]</scope>
    <source>
        <strain evidence="3 4">BCRC 81118</strain>
    </source>
</reference>
<dbReference type="CDD" id="cd00093">
    <property type="entry name" value="HTH_XRE"/>
    <property type="match status" value="1"/>
</dbReference>
<feature type="compositionally biased region" description="Low complexity" evidence="1">
    <location>
        <begin position="107"/>
        <end position="125"/>
    </location>
</feature>
<sequence>MKDRIRLIMEDQHLTQKSFSQLTGIGEASLSSIFNDRTKPTLNHIDAIHKKFPQVRLEWLLYGTPPMYIENENQNDASSTPASSSLDSSPAIGGLAFDFDDDASLSAAEASSRASSSNESSAASSQMHQGSLFDQPNMPGVNHTPKNQPHENVKYIDKPQRKITEIRIFYDDQTWETFVPKK</sequence>
<dbReference type="SUPFAM" id="SSF47413">
    <property type="entry name" value="lambda repressor-like DNA-binding domains"/>
    <property type="match status" value="1"/>
</dbReference>
<evidence type="ECO:0000313" key="3">
    <source>
        <dbReference type="EMBL" id="TFH84525.1"/>
    </source>
</evidence>
<keyword evidence="4" id="KW-1185">Reference proteome</keyword>
<evidence type="ECO:0000259" key="2">
    <source>
        <dbReference type="PROSITE" id="PS50943"/>
    </source>
</evidence>
<organism evidence="3 4">
    <name type="scientific">Segatella hominis</name>
    <dbReference type="NCBI Taxonomy" id="2518605"/>
    <lineage>
        <taxon>Bacteria</taxon>
        <taxon>Pseudomonadati</taxon>
        <taxon>Bacteroidota</taxon>
        <taxon>Bacteroidia</taxon>
        <taxon>Bacteroidales</taxon>
        <taxon>Prevotellaceae</taxon>
        <taxon>Segatella</taxon>
    </lineage>
</organism>
<dbReference type="AlphaFoldDB" id="A0A4Y8VVT9"/>
<comment type="caution">
    <text evidence="3">The sequence shown here is derived from an EMBL/GenBank/DDBJ whole genome shotgun (WGS) entry which is preliminary data.</text>
</comment>
<dbReference type="Gene3D" id="1.10.260.40">
    <property type="entry name" value="lambda repressor-like DNA-binding domains"/>
    <property type="match status" value="1"/>
</dbReference>
<gene>
    <name evidence="3" type="ORF">EXN75_00215</name>
</gene>
<evidence type="ECO:0000313" key="4">
    <source>
        <dbReference type="Proteomes" id="UP000297872"/>
    </source>
</evidence>
<dbReference type="Pfam" id="PF01381">
    <property type="entry name" value="HTH_3"/>
    <property type="match status" value="1"/>
</dbReference>
<proteinExistence type="predicted"/>
<feature type="compositionally biased region" description="Basic and acidic residues" evidence="1">
    <location>
        <begin position="148"/>
        <end position="158"/>
    </location>
</feature>
<dbReference type="Proteomes" id="UP000297872">
    <property type="component" value="Unassembled WGS sequence"/>
</dbReference>
<dbReference type="GO" id="GO:0003677">
    <property type="term" value="F:DNA binding"/>
    <property type="evidence" value="ECO:0007669"/>
    <property type="project" value="InterPro"/>
</dbReference>
<dbReference type="SMART" id="SM00530">
    <property type="entry name" value="HTH_XRE"/>
    <property type="match status" value="1"/>
</dbReference>
<feature type="domain" description="HTH cro/C1-type" evidence="2">
    <location>
        <begin position="5"/>
        <end position="60"/>
    </location>
</feature>
<name>A0A4Y8VVT9_9BACT</name>
<dbReference type="InterPro" id="IPR001387">
    <property type="entry name" value="Cro/C1-type_HTH"/>
</dbReference>
<dbReference type="InterPro" id="IPR010982">
    <property type="entry name" value="Lambda_DNA-bd_dom_sf"/>
</dbReference>
<dbReference type="PROSITE" id="PS50943">
    <property type="entry name" value="HTH_CROC1"/>
    <property type="match status" value="1"/>
</dbReference>
<evidence type="ECO:0000256" key="1">
    <source>
        <dbReference type="SAM" id="MobiDB-lite"/>
    </source>
</evidence>
<dbReference type="GeneID" id="302993721"/>
<dbReference type="EMBL" id="SGVY01000001">
    <property type="protein sequence ID" value="TFH84525.1"/>
    <property type="molecule type" value="Genomic_DNA"/>
</dbReference>
<dbReference type="RefSeq" id="WP_134842330.1">
    <property type="nucleotide sequence ID" value="NZ_JBOLBK010000031.1"/>
</dbReference>
<accession>A0A4Y8VVT9</accession>
<feature type="region of interest" description="Disordered" evidence="1">
    <location>
        <begin position="107"/>
        <end position="158"/>
    </location>
</feature>
<protein>
    <submittedName>
        <fullName evidence="3">XRE family transcriptional regulator</fullName>
    </submittedName>
</protein>
<dbReference type="OrthoDB" id="1034290at2"/>